<sequence length="84" mass="8721">MNDPPAPRTRPGTYGNVRAAAGTVRRSGQGGGRSGNRGGTPEIRAGMSRRADPASGVSARRPRCHPPGRRRPGRPGGVRGIGLR</sequence>
<keyword evidence="3" id="KW-1185">Reference proteome</keyword>
<proteinExistence type="predicted"/>
<feature type="compositionally biased region" description="Basic residues" evidence="1">
    <location>
        <begin position="60"/>
        <end position="73"/>
    </location>
</feature>
<protein>
    <submittedName>
        <fullName evidence="2">Uncharacterized protein</fullName>
    </submittedName>
</protein>
<organism evidence="2 3">
    <name type="scientific">Streptomyces clavuligerus</name>
    <dbReference type="NCBI Taxonomy" id="1901"/>
    <lineage>
        <taxon>Bacteria</taxon>
        <taxon>Bacillati</taxon>
        <taxon>Actinomycetota</taxon>
        <taxon>Actinomycetes</taxon>
        <taxon>Kitasatosporales</taxon>
        <taxon>Streptomycetaceae</taxon>
        <taxon>Streptomyces</taxon>
    </lineage>
</organism>
<dbReference type="AlphaFoldDB" id="E2Q9G8"/>
<evidence type="ECO:0000313" key="2">
    <source>
        <dbReference type="EMBL" id="EFG05588.1"/>
    </source>
</evidence>
<accession>E2Q9G8</accession>
<dbReference type="Proteomes" id="UP000002357">
    <property type="component" value="Chromosome"/>
</dbReference>
<feature type="compositionally biased region" description="Gly residues" evidence="1">
    <location>
        <begin position="74"/>
        <end position="84"/>
    </location>
</feature>
<dbReference type="EMBL" id="CM000913">
    <property type="protein sequence ID" value="EFG05588.1"/>
    <property type="molecule type" value="Genomic_DNA"/>
</dbReference>
<evidence type="ECO:0000256" key="1">
    <source>
        <dbReference type="SAM" id="MobiDB-lite"/>
    </source>
</evidence>
<reference evidence="2 3" key="1">
    <citation type="journal article" date="2010" name="Genome Biol. Evol.">
        <title>The sequence of a 1.8-mb bacterial linear plasmid reveals a rich evolutionary reservoir of secondary metabolic pathways.</title>
        <authorList>
            <person name="Medema M.H."/>
            <person name="Trefzer A."/>
            <person name="Kovalchuk A."/>
            <person name="van den Berg M."/>
            <person name="Mueller U."/>
            <person name="Heijne W."/>
            <person name="Wu L."/>
            <person name="Alam M.T."/>
            <person name="Ronning C.M."/>
            <person name="Nierman W.C."/>
            <person name="Bovenberg R.A.L."/>
            <person name="Breitling R."/>
            <person name="Takano E."/>
        </authorList>
    </citation>
    <scope>NUCLEOTIDE SEQUENCE [LARGE SCALE GENOMIC DNA]</scope>
    <source>
        <strain evidence="3">ATCC 27064 / DSM 738 / JCM 4710 / NBRC 13307 / NCIMB 12785 / NRRL 3585 / VKM Ac-602</strain>
    </source>
</reference>
<name>E2Q9G8_STRCL</name>
<gene>
    <name evidence="2" type="ORF">SCLAV_0512</name>
</gene>
<feature type="region of interest" description="Disordered" evidence="1">
    <location>
        <begin position="1"/>
        <end position="84"/>
    </location>
</feature>
<evidence type="ECO:0000313" key="3">
    <source>
        <dbReference type="Proteomes" id="UP000002357"/>
    </source>
</evidence>
<feature type="compositionally biased region" description="Gly residues" evidence="1">
    <location>
        <begin position="28"/>
        <end position="38"/>
    </location>
</feature>